<dbReference type="InterPro" id="IPR036734">
    <property type="entry name" value="Neur_chan_lig-bd_sf"/>
</dbReference>
<dbReference type="CDD" id="cd19049">
    <property type="entry name" value="LGIC_TM_anion"/>
    <property type="match status" value="1"/>
</dbReference>
<feature type="domain" description="Neurotransmitter-gated ion-channel transmembrane" evidence="13">
    <location>
        <begin position="176"/>
        <end position="260"/>
    </location>
</feature>
<feature type="transmembrane region" description="Helical" evidence="11">
    <location>
        <begin position="202"/>
        <end position="220"/>
    </location>
</feature>
<evidence type="ECO:0000256" key="5">
    <source>
        <dbReference type="ARBA" id="ARBA00022692"/>
    </source>
</evidence>
<proteinExistence type="inferred from homology"/>
<comment type="subcellular location">
    <subcellularLocation>
        <location evidence="2">Cell membrane</location>
    </subcellularLocation>
    <subcellularLocation>
        <location evidence="1">Membrane</location>
        <topology evidence="1">Multi-pass membrane protein</topology>
    </subcellularLocation>
</comment>
<dbReference type="InterPro" id="IPR006029">
    <property type="entry name" value="Neurotrans-gated_channel_TM"/>
</dbReference>
<dbReference type="SUPFAM" id="SSF90112">
    <property type="entry name" value="Neurotransmitter-gated ion-channel transmembrane pore"/>
    <property type="match status" value="1"/>
</dbReference>
<dbReference type="Pfam" id="PF02932">
    <property type="entry name" value="Neur_chan_memb"/>
    <property type="match status" value="1"/>
</dbReference>
<dbReference type="InterPro" id="IPR018000">
    <property type="entry name" value="Neurotransmitter_ion_chnl_CS"/>
</dbReference>
<accession>A0A1S3HU83</accession>
<dbReference type="RefSeq" id="XP_013389605.1">
    <property type="nucleotide sequence ID" value="XM_013534151.2"/>
</dbReference>
<dbReference type="Gene3D" id="1.20.58.390">
    <property type="entry name" value="Neurotransmitter-gated ion-channel transmembrane domain"/>
    <property type="match status" value="1"/>
</dbReference>
<dbReference type="OrthoDB" id="203862at2759"/>
<keyword evidence="6" id="KW-0732">Signal</keyword>
<evidence type="ECO:0000256" key="9">
    <source>
        <dbReference type="ARBA" id="ARBA00023136"/>
    </source>
</evidence>
<evidence type="ECO:0000259" key="13">
    <source>
        <dbReference type="Pfam" id="PF02932"/>
    </source>
</evidence>
<reference evidence="15" key="1">
    <citation type="submission" date="2025-08" db="UniProtKB">
        <authorList>
            <consortium name="RefSeq"/>
        </authorList>
    </citation>
    <scope>IDENTIFICATION</scope>
    <source>
        <tissue evidence="15">Gonads</tissue>
    </source>
</reference>
<evidence type="ECO:0000256" key="1">
    <source>
        <dbReference type="ARBA" id="ARBA00004141"/>
    </source>
</evidence>
<dbReference type="Pfam" id="PF02931">
    <property type="entry name" value="Neur_chan_LBD"/>
    <property type="match status" value="1"/>
</dbReference>
<feature type="transmembrane region" description="Helical" evidence="11">
    <location>
        <begin position="304"/>
        <end position="324"/>
    </location>
</feature>
<evidence type="ECO:0000256" key="6">
    <source>
        <dbReference type="ARBA" id="ARBA00022729"/>
    </source>
</evidence>
<dbReference type="InterPro" id="IPR006202">
    <property type="entry name" value="Neur_chan_lig-bd"/>
</dbReference>
<feature type="domain" description="Neurotransmitter-gated ion-channel ligand-binding" evidence="12">
    <location>
        <begin position="1"/>
        <end position="168"/>
    </location>
</feature>
<keyword evidence="7 11" id="KW-1133">Transmembrane helix</keyword>
<dbReference type="SUPFAM" id="SSF63712">
    <property type="entry name" value="Nicotinic receptor ligand binding domain-like"/>
    <property type="match status" value="1"/>
</dbReference>
<feature type="transmembrane region" description="Helical" evidence="11">
    <location>
        <begin position="177"/>
        <end position="195"/>
    </location>
</feature>
<keyword evidence="14" id="KW-1185">Reference proteome</keyword>
<evidence type="ECO:0000256" key="10">
    <source>
        <dbReference type="ARBA" id="ARBA00023303"/>
    </source>
</evidence>
<dbReference type="AlphaFoldDB" id="A0A1S3HU83"/>
<keyword evidence="3 11" id="KW-0813">Transport</keyword>
<evidence type="ECO:0000256" key="3">
    <source>
        <dbReference type="ARBA" id="ARBA00022448"/>
    </source>
</evidence>
<dbReference type="PRINTS" id="PR00253">
    <property type="entry name" value="GABAARECEPTR"/>
</dbReference>
<dbReference type="NCBIfam" id="TIGR00860">
    <property type="entry name" value="LIC"/>
    <property type="match status" value="1"/>
</dbReference>
<dbReference type="InterPro" id="IPR038050">
    <property type="entry name" value="Neuro_actylchol_rec"/>
</dbReference>
<dbReference type="Gene3D" id="2.70.170.10">
    <property type="entry name" value="Neurotransmitter-gated ion-channel ligand-binding domain"/>
    <property type="match status" value="1"/>
</dbReference>
<keyword evidence="10 11" id="KW-0407">Ion channel</keyword>
<keyword evidence="8 11" id="KW-0406">Ion transport</keyword>
<keyword evidence="4" id="KW-1003">Cell membrane</keyword>
<evidence type="ECO:0000256" key="8">
    <source>
        <dbReference type="ARBA" id="ARBA00023065"/>
    </source>
</evidence>
<evidence type="ECO:0000256" key="2">
    <source>
        <dbReference type="ARBA" id="ARBA00004236"/>
    </source>
</evidence>
<dbReference type="GO" id="GO:0004888">
    <property type="term" value="F:transmembrane signaling receptor activity"/>
    <property type="evidence" value="ECO:0007669"/>
    <property type="project" value="InterPro"/>
</dbReference>
<keyword evidence="5 11" id="KW-0812">Transmembrane</keyword>
<dbReference type="Proteomes" id="UP000085678">
    <property type="component" value="Unplaced"/>
</dbReference>
<keyword evidence="9 11" id="KW-0472">Membrane</keyword>
<dbReference type="InterPro" id="IPR006028">
    <property type="entry name" value="GABAA/Glycine_rcpt"/>
</dbReference>
<evidence type="ECO:0000313" key="14">
    <source>
        <dbReference type="Proteomes" id="UP000085678"/>
    </source>
</evidence>
<dbReference type="KEGG" id="lak:106158242"/>
<dbReference type="PRINTS" id="PR00252">
    <property type="entry name" value="NRIONCHANNEL"/>
</dbReference>
<dbReference type="GO" id="GO:0005230">
    <property type="term" value="F:extracellular ligand-gated monoatomic ion channel activity"/>
    <property type="evidence" value="ECO:0007669"/>
    <property type="project" value="InterPro"/>
</dbReference>
<dbReference type="GO" id="GO:0005886">
    <property type="term" value="C:plasma membrane"/>
    <property type="evidence" value="ECO:0007669"/>
    <property type="project" value="UniProtKB-SubCell"/>
</dbReference>
<dbReference type="STRING" id="7574.A0A1S3HU83"/>
<comment type="similarity">
    <text evidence="11">Belongs to the ligand-gated ion channel (TC 1.A.9) family.</text>
</comment>
<dbReference type="InterPro" id="IPR036719">
    <property type="entry name" value="Neuro-gated_channel_TM_sf"/>
</dbReference>
<feature type="transmembrane region" description="Helical" evidence="11">
    <location>
        <begin position="232"/>
        <end position="253"/>
    </location>
</feature>
<dbReference type="PROSITE" id="PS00236">
    <property type="entry name" value="NEUROTR_ION_CHANNEL"/>
    <property type="match status" value="1"/>
</dbReference>
<name>A0A1S3HU83_LINAN</name>
<protein>
    <submittedName>
        <fullName evidence="15">Glycine receptor subunit alpha-3-like</fullName>
    </submittedName>
</protein>
<dbReference type="GeneID" id="106158242"/>
<evidence type="ECO:0000256" key="4">
    <source>
        <dbReference type="ARBA" id="ARBA00022475"/>
    </source>
</evidence>
<evidence type="ECO:0000256" key="11">
    <source>
        <dbReference type="RuleBase" id="RU000687"/>
    </source>
</evidence>
<evidence type="ECO:0000313" key="15">
    <source>
        <dbReference type="RefSeq" id="XP_013389605.1"/>
    </source>
</evidence>
<sequence length="332" mass="39137">MDYTINIFLRRKWTDARFRFNSTHYNLTEISIDPHRYGDIWSPDLFFTNEKQARFHAITTPNHMIRINGDGQVFFSSRITLTAQCPMHLDKFPMDTQTCQLVLESFAYTTDIIQFHWSQEEKEEQKQINLSQFNLINTSHHERVKSYKSGDVQRNFTRLIMEFVLERDYKYFIIQTYIPSILIVSLSWVGFWISYDSVPARITLGLLTVLTLTTQSYSILQTLPRVSYVKAIDVWMSTCLIFVFLALLEFVLVNTSHRKITRRSIKGNAQLPRKANSAKEDDENHRIWRYNEIRASTVDKCARAFFPLAFLIFIIIYVSVYTAMSDVKYPHD</sequence>
<organism evidence="14 15">
    <name type="scientific">Lingula anatina</name>
    <name type="common">Brachiopod</name>
    <name type="synonym">Lingula unguis</name>
    <dbReference type="NCBI Taxonomy" id="7574"/>
    <lineage>
        <taxon>Eukaryota</taxon>
        <taxon>Metazoa</taxon>
        <taxon>Spiralia</taxon>
        <taxon>Lophotrochozoa</taxon>
        <taxon>Brachiopoda</taxon>
        <taxon>Linguliformea</taxon>
        <taxon>Lingulata</taxon>
        <taxon>Lingulida</taxon>
        <taxon>Linguloidea</taxon>
        <taxon>Lingulidae</taxon>
        <taxon>Lingula</taxon>
    </lineage>
</organism>
<dbReference type="PANTHER" id="PTHR18945">
    <property type="entry name" value="NEUROTRANSMITTER GATED ION CHANNEL"/>
    <property type="match status" value="1"/>
</dbReference>
<dbReference type="InterPro" id="IPR006201">
    <property type="entry name" value="Neur_channel"/>
</dbReference>
<dbReference type="InParanoid" id="A0A1S3HU83"/>
<evidence type="ECO:0000256" key="7">
    <source>
        <dbReference type="ARBA" id="ARBA00022989"/>
    </source>
</evidence>
<evidence type="ECO:0000259" key="12">
    <source>
        <dbReference type="Pfam" id="PF02931"/>
    </source>
</evidence>
<gene>
    <name evidence="15" type="primary">LOC106158242</name>
</gene>